<evidence type="ECO:0000256" key="1">
    <source>
        <dbReference type="SAM" id="Coils"/>
    </source>
</evidence>
<reference evidence="3 4" key="1">
    <citation type="journal article" date="2016" name="Nat. Commun.">
        <title>Ectomycorrhizal ecology is imprinted in the genome of the dominant symbiotic fungus Cenococcum geophilum.</title>
        <authorList>
            <consortium name="DOE Joint Genome Institute"/>
            <person name="Peter M."/>
            <person name="Kohler A."/>
            <person name="Ohm R.A."/>
            <person name="Kuo A."/>
            <person name="Krutzmann J."/>
            <person name="Morin E."/>
            <person name="Arend M."/>
            <person name="Barry K.W."/>
            <person name="Binder M."/>
            <person name="Choi C."/>
            <person name="Clum A."/>
            <person name="Copeland A."/>
            <person name="Grisel N."/>
            <person name="Haridas S."/>
            <person name="Kipfer T."/>
            <person name="LaButti K."/>
            <person name="Lindquist E."/>
            <person name="Lipzen A."/>
            <person name="Maire R."/>
            <person name="Meier B."/>
            <person name="Mihaltcheva S."/>
            <person name="Molinier V."/>
            <person name="Murat C."/>
            <person name="Poggeler S."/>
            <person name="Quandt C.A."/>
            <person name="Sperisen C."/>
            <person name="Tritt A."/>
            <person name="Tisserant E."/>
            <person name="Crous P.W."/>
            <person name="Henrissat B."/>
            <person name="Nehls U."/>
            <person name="Egli S."/>
            <person name="Spatafora J.W."/>
            <person name="Grigoriev I.V."/>
            <person name="Martin F.M."/>
        </authorList>
    </citation>
    <scope>NUCLEOTIDE SEQUENCE [LARGE SCALE GENOMIC DNA]</scope>
    <source>
        <strain evidence="3 4">CBS 207.34</strain>
    </source>
</reference>
<dbReference type="Gene3D" id="2.170.270.10">
    <property type="entry name" value="SET domain"/>
    <property type="match status" value="1"/>
</dbReference>
<keyword evidence="1" id="KW-0175">Coiled coil</keyword>
<dbReference type="PROSITE" id="PS50280">
    <property type="entry name" value="SET"/>
    <property type="match status" value="1"/>
</dbReference>
<evidence type="ECO:0000313" key="3">
    <source>
        <dbReference type="EMBL" id="OCL05220.1"/>
    </source>
</evidence>
<feature type="non-terminal residue" evidence="3">
    <location>
        <position position="191"/>
    </location>
</feature>
<dbReference type="EMBL" id="KV750353">
    <property type="protein sequence ID" value="OCL05220.1"/>
    <property type="molecule type" value="Genomic_DNA"/>
</dbReference>
<name>A0A8E2EV55_9PEZI</name>
<dbReference type="SMART" id="SM00317">
    <property type="entry name" value="SET"/>
    <property type="match status" value="1"/>
</dbReference>
<sequence>TNTNTPLFAIKPTPHADLGLIATAPIPRGTRILTEPALLSLRPSATSPHAIHAAFLALPPTAQATILALDAVEDADSWPLRARIAELAKRREEQDSAALEREFVAALERFKVVNAGADGEPYVGVFPTASRLNHSCLPNTYITFNRGLGQLAVHATCDILPGEELTCTYLGAVSFYMSREWRQDGLRRWGF</sequence>
<feature type="non-terminal residue" evidence="3">
    <location>
        <position position="1"/>
    </location>
</feature>
<dbReference type="CDD" id="cd20071">
    <property type="entry name" value="SET_SMYD"/>
    <property type="match status" value="1"/>
</dbReference>
<dbReference type="InterPro" id="IPR053185">
    <property type="entry name" value="SET_domain_protein"/>
</dbReference>
<protein>
    <submittedName>
        <fullName evidence="3">SET domain-containing protein</fullName>
    </submittedName>
</protein>
<dbReference type="OrthoDB" id="265717at2759"/>
<proteinExistence type="predicted"/>
<dbReference type="InterPro" id="IPR046341">
    <property type="entry name" value="SET_dom_sf"/>
</dbReference>
<accession>A0A8E2EV55</accession>
<gene>
    <name evidence="3" type="ORF">AOQ84DRAFT_251754</name>
</gene>
<keyword evidence="4" id="KW-1185">Reference proteome</keyword>
<dbReference type="Proteomes" id="UP000250140">
    <property type="component" value="Unassembled WGS sequence"/>
</dbReference>
<evidence type="ECO:0000259" key="2">
    <source>
        <dbReference type="PROSITE" id="PS50280"/>
    </source>
</evidence>
<dbReference type="PANTHER" id="PTHR47332:SF4">
    <property type="entry name" value="SET DOMAIN-CONTAINING PROTEIN 5"/>
    <property type="match status" value="1"/>
</dbReference>
<organism evidence="3 4">
    <name type="scientific">Glonium stellatum</name>
    <dbReference type="NCBI Taxonomy" id="574774"/>
    <lineage>
        <taxon>Eukaryota</taxon>
        <taxon>Fungi</taxon>
        <taxon>Dikarya</taxon>
        <taxon>Ascomycota</taxon>
        <taxon>Pezizomycotina</taxon>
        <taxon>Dothideomycetes</taxon>
        <taxon>Pleosporomycetidae</taxon>
        <taxon>Gloniales</taxon>
        <taxon>Gloniaceae</taxon>
        <taxon>Glonium</taxon>
    </lineage>
</organism>
<feature type="domain" description="SET" evidence="2">
    <location>
        <begin position="6"/>
        <end position="170"/>
    </location>
</feature>
<dbReference type="PANTHER" id="PTHR47332">
    <property type="entry name" value="SET DOMAIN-CONTAINING PROTEIN 5"/>
    <property type="match status" value="1"/>
</dbReference>
<evidence type="ECO:0000313" key="4">
    <source>
        <dbReference type="Proteomes" id="UP000250140"/>
    </source>
</evidence>
<dbReference type="AlphaFoldDB" id="A0A8E2EV55"/>
<dbReference type="InterPro" id="IPR001214">
    <property type="entry name" value="SET_dom"/>
</dbReference>
<dbReference type="SUPFAM" id="SSF82199">
    <property type="entry name" value="SET domain"/>
    <property type="match status" value="1"/>
</dbReference>
<dbReference type="Pfam" id="PF00856">
    <property type="entry name" value="SET"/>
    <property type="match status" value="1"/>
</dbReference>
<feature type="coiled-coil region" evidence="1">
    <location>
        <begin position="82"/>
        <end position="109"/>
    </location>
</feature>